<feature type="transmembrane region" description="Helical" evidence="1">
    <location>
        <begin position="51"/>
        <end position="84"/>
    </location>
</feature>
<name>A0ABR8RA56_9BACI</name>
<keyword evidence="1" id="KW-0812">Transmembrane</keyword>
<gene>
    <name evidence="2" type="ORF">H9650_11195</name>
</gene>
<dbReference type="RefSeq" id="WP_144538372.1">
    <property type="nucleotide sequence ID" value="NZ_JACSQO010000005.1"/>
</dbReference>
<dbReference type="EMBL" id="JACSQO010000005">
    <property type="protein sequence ID" value="MBD7944681.1"/>
    <property type="molecule type" value="Genomic_DNA"/>
</dbReference>
<protein>
    <submittedName>
        <fullName evidence="2">ABC transporter permease</fullName>
    </submittedName>
</protein>
<evidence type="ECO:0000313" key="2">
    <source>
        <dbReference type="EMBL" id="MBD7944681.1"/>
    </source>
</evidence>
<comment type="caution">
    <text evidence="2">The sequence shown here is derived from an EMBL/GenBank/DDBJ whole genome shotgun (WGS) entry which is preliminary data.</text>
</comment>
<feature type="transmembrane region" description="Helical" evidence="1">
    <location>
        <begin position="7"/>
        <end position="39"/>
    </location>
</feature>
<accession>A0ABR8RA56</accession>
<reference evidence="2 3" key="1">
    <citation type="submission" date="2020-08" db="EMBL/GenBank/DDBJ databases">
        <title>A Genomic Blueprint of the Chicken Gut Microbiome.</title>
        <authorList>
            <person name="Gilroy R."/>
            <person name="Ravi A."/>
            <person name="Getino M."/>
            <person name="Pursley I."/>
            <person name="Horton D.L."/>
            <person name="Alikhan N.-F."/>
            <person name="Baker D."/>
            <person name="Gharbi K."/>
            <person name="Hall N."/>
            <person name="Watson M."/>
            <person name="Adriaenssens E.M."/>
            <person name="Foster-Nyarko E."/>
            <person name="Jarju S."/>
            <person name="Secka A."/>
            <person name="Antonio M."/>
            <person name="Oren A."/>
            <person name="Chaudhuri R."/>
            <person name="La Ragione R.M."/>
            <person name="Hildebrand F."/>
            <person name="Pallen M.J."/>
        </authorList>
    </citation>
    <scope>NUCLEOTIDE SEQUENCE [LARGE SCALE GENOMIC DNA]</scope>
    <source>
        <strain evidence="2 3">Sa2BUA9</strain>
    </source>
</reference>
<evidence type="ECO:0000256" key="1">
    <source>
        <dbReference type="SAM" id="Phobius"/>
    </source>
</evidence>
<sequence>MKKFGLVTLGIIAGIVALVNLGPLLGLGISALFVFAGVHFYLKSDSSLLKIFWAIVGIIGLLTAISNIPGFVGILSIVALYFIWKKWKKDDISLSIPKTDDPFVNFEKQWNELNK</sequence>
<organism evidence="2 3">
    <name type="scientific">Psychrobacillus faecigallinarum</name>
    <dbReference type="NCBI Taxonomy" id="2762235"/>
    <lineage>
        <taxon>Bacteria</taxon>
        <taxon>Bacillati</taxon>
        <taxon>Bacillota</taxon>
        <taxon>Bacilli</taxon>
        <taxon>Bacillales</taxon>
        <taxon>Bacillaceae</taxon>
        <taxon>Psychrobacillus</taxon>
    </lineage>
</organism>
<dbReference type="Proteomes" id="UP000640786">
    <property type="component" value="Unassembled WGS sequence"/>
</dbReference>
<keyword evidence="1" id="KW-1133">Transmembrane helix</keyword>
<proteinExistence type="predicted"/>
<keyword evidence="3" id="KW-1185">Reference proteome</keyword>
<evidence type="ECO:0000313" key="3">
    <source>
        <dbReference type="Proteomes" id="UP000640786"/>
    </source>
</evidence>
<keyword evidence="1" id="KW-0472">Membrane</keyword>